<dbReference type="Proteomes" id="UP000718564">
    <property type="component" value="Unassembled WGS sequence"/>
</dbReference>
<sequence length="66" mass="7629">MHHQSLSHEADTQVNKNKRHYVIANGAKRNEAIARVWDCFASLRYARNDILGLIRLSYLSCPAKYL</sequence>
<evidence type="ECO:0000313" key="2">
    <source>
        <dbReference type="Proteomes" id="UP000718564"/>
    </source>
</evidence>
<reference evidence="1 2" key="1">
    <citation type="submission" date="2018-06" db="EMBL/GenBank/DDBJ databases">
        <title>Comparative genomics of Brasilonema spp. strains.</title>
        <authorList>
            <person name="Alvarenga D.O."/>
            <person name="Fiore M.F."/>
            <person name="Varani A.M."/>
        </authorList>
    </citation>
    <scope>NUCLEOTIDE SEQUENCE [LARGE SCALE GENOMIC DNA]</scope>
    <source>
        <strain evidence="1 2">SPC951</strain>
    </source>
</reference>
<accession>A0ABX1PA27</accession>
<keyword evidence="2" id="KW-1185">Reference proteome</keyword>
<dbReference type="EMBL" id="QMEB01000148">
    <property type="protein sequence ID" value="NMG21250.1"/>
    <property type="molecule type" value="Genomic_DNA"/>
</dbReference>
<name>A0ABX1PA27_9CYAN</name>
<comment type="caution">
    <text evidence="1">The sequence shown here is derived from an EMBL/GenBank/DDBJ whole genome shotgun (WGS) entry which is preliminary data.</text>
</comment>
<evidence type="ECO:0008006" key="3">
    <source>
        <dbReference type="Google" id="ProtNLM"/>
    </source>
</evidence>
<evidence type="ECO:0000313" key="1">
    <source>
        <dbReference type="EMBL" id="NMG21250.1"/>
    </source>
</evidence>
<protein>
    <recommendedName>
        <fullName evidence="3">Transposase</fullName>
    </recommendedName>
</protein>
<gene>
    <name evidence="1" type="ORF">DP116_18060</name>
</gene>
<proteinExistence type="predicted"/>
<organism evidence="1 2">
    <name type="scientific">Brasilonema bromeliae SPC951</name>
    <dbReference type="NCBI Taxonomy" id="385972"/>
    <lineage>
        <taxon>Bacteria</taxon>
        <taxon>Bacillati</taxon>
        <taxon>Cyanobacteriota</taxon>
        <taxon>Cyanophyceae</taxon>
        <taxon>Nostocales</taxon>
        <taxon>Scytonemataceae</taxon>
        <taxon>Brasilonema</taxon>
        <taxon>Bromeliae group (in: Brasilonema)</taxon>
    </lineage>
</organism>